<organism evidence="1 2">
    <name type="scientific">Micromonas commoda (strain RCC299 / NOUM17 / CCMP2709)</name>
    <name type="common">Picoplanktonic green alga</name>
    <dbReference type="NCBI Taxonomy" id="296587"/>
    <lineage>
        <taxon>Eukaryota</taxon>
        <taxon>Viridiplantae</taxon>
        <taxon>Chlorophyta</taxon>
        <taxon>Mamiellophyceae</taxon>
        <taxon>Mamiellales</taxon>
        <taxon>Mamiellaceae</taxon>
        <taxon>Micromonas</taxon>
    </lineage>
</organism>
<dbReference type="InterPro" id="IPR016340">
    <property type="entry name" value="Ribosomal_mL60"/>
</dbReference>
<gene>
    <name evidence="1" type="ORF">MICPUN_59493</name>
</gene>
<dbReference type="InParanoid" id="C1E8U2"/>
<proteinExistence type="predicted"/>
<evidence type="ECO:0000313" key="1">
    <source>
        <dbReference type="EMBL" id="ACO64569.1"/>
    </source>
</evidence>
<dbReference type="Proteomes" id="UP000002009">
    <property type="component" value="Chromosome 6"/>
</dbReference>
<dbReference type="AlphaFoldDB" id="C1E8U2"/>
<accession>C1E8U2</accession>
<evidence type="ECO:0000313" key="2">
    <source>
        <dbReference type="Proteomes" id="UP000002009"/>
    </source>
</evidence>
<dbReference type="RefSeq" id="XP_002503311.1">
    <property type="nucleotide sequence ID" value="XM_002503265.1"/>
</dbReference>
<dbReference type="Pfam" id="PF09784">
    <property type="entry name" value="L31"/>
    <property type="match status" value="1"/>
</dbReference>
<sequence length="79" mass="8628">MFFSAVVQAVKKGPNSTGGLVWKTHAFWRVSKTRKANQLKKLKQVRAVDAVLKEAEKLELAELAKAAKLVTEALPGAPK</sequence>
<dbReference type="KEGG" id="mis:MICPUN_59493"/>
<keyword evidence="2" id="KW-1185">Reference proteome</keyword>
<dbReference type="EMBL" id="CP001327">
    <property type="protein sequence ID" value="ACO64569.1"/>
    <property type="molecule type" value="Genomic_DNA"/>
</dbReference>
<dbReference type="OrthoDB" id="2332379at2759"/>
<dbReference type="GeneID" id="8244598"/>
<protein>
    <submittedName>
        <fullName evidence="1">Uncharacterized protein</fullName>
    </submittedName>
</protein>
<reference evidence="1 2" key="1">
    <citation type="journal article" date="2009" name="Science">
        <title>Green evolution and dynamic adaptations revealed by genomes of the marine picoeukaryotes Micromonas.</title>
        <authorList>
            <person name="Worden A.Z."/>
            <person name="Lee J.H."/>
            <person name="Mock T."/>
            <person name="Rouze P."/>
            <person name="Simmons M.P."/>
            <person name="Aerts A.L."/>
            <person name="Allen A.E."/>
            <person name="Cuvelier M.L."/>
            <person name="Derelle E."/>
            <person name="Everett M.V."/>
            <person name="Foulon E."/>
            <person name="Grimwood J."/>
            <person name="Gundlach H."/>
            <person name="Henrissat B."/>
            <person name="Napoli C."/>
            <person name="McDonald S.M."/>
            <person name="Parker M.S."/>
            <person name="Rombauts S."/>
            <person name="Salamov A."/>
            <person name="Von Dassow P."/>
            <person name="Badger J.H."/>
            <person name="Coutinho P.M."/>
            <person name="Demir E."/>
            <person name="Dubchak I."/>
            <person name="Gentemann C."/>
            <person name="Eikrem W."/>
            <person name="Gready J.E."/>
            <person name="John U."/>
            <person name="Lanier W."/>
            <person name="Lindquist E.A."/>
            <person name="Lucas S."/>
            <person name="Mayer K.F."/>
            <person name="Moreau H."/>
            <person name="Not F."/>
            <person name="Otillar R."/>
            <person name="Panaud O."/>
            <person name="Pangilinan J."/>
            <person name="Paulsen I."/>
            <person name="Piegu B."/>
            <person name="Poliakov A."/>
            <person name="Robbens S."/>
            <person name="Schmutz J."/>
            <person name="Toulza E."/>
            <person name="Wyss T."/>
            <person name="Zelensky A."/>
            <person name="Zhou K."/>
            <person name="Armbrust E.V."/>
            <person name="Bhattacharya D."/>
            <person name="Goodenough U.W."/>
            <person name="Van de Peer Y."/>
            <person name="Grigoriev I.V."/>
        </authorList>
    </citation>
    <scope>NUCLEOTIDE SEQUENCE [LARGE SCALE GENOMIC DNA]</scope>
    <source>
        <strain evidence="2">RCC299 / NOUM17</strain>
    </source>
</reference>
<name>C1E8U2_MICCC</name>